<reference evidence="2" key="1">
    <citation type="submission" date="2020-05" db="EMBL/GenBank/DDBJ databases">
        <title>WGS assembly of Panicum virgatum.</title>
        <authorList>
            <person name="Lovell J.T."/>
            <person name="Jenkins J."/>
            <person name="Shu S."/>
            <person name="Juenger T.E."/>
            <person name="Schmutz J."/>
        </authorList>
    </citation>
    <scope>NUCLEOTIDE SEQUENCE</scope>
    <source>
        <strain evidence="2">AP13</strain>
    </source>
</reference>
<sequence>MEGNDRRATASGAPSDPWAEEERWPVAAGGIHAVPGRRCQLPPRFESDLKGNERSNVLVHRPRTPRMRSTSVAGDAVMIHGHFLSSSVQLWLPPVLMFHGACSLY</sequence>
<gene>
    <name evidence="2" type="ORF">PVAP13_2NG575100</name>
</gene>
<comment type="caution">
    <text evidence="2">The sequence shown here is derived from an EMBL/GenBank/DDBJ whole genome shotgun (WGS) entry which is preliminary data.</text>
</comment>
<protein>
    <submittedName>
        <fullName evidence="2">Uncharacterized protein</fullName>
    </submittedName>
</protein>
<proteinExistence type="predicted"/>
<keyword evidence="3" id="KW-1185">Reference proteome</keyword>
<dbReference type="EMBL" id="CM029040">
    <property type="protein sequence ID" value="KAG2638160.1"/>
    <property type="molecule type" value="Genomic_DNA"/>
</dbReference>
<evidence type="ECO:0000313" key="2">
    <source>
        <dbReference type="EMBL" id="KAG2638160.1"/>
    </source>
</evidence>
<accession>A0A8T0VSI4</accession>
<evidence type="ECO:0000313" key="3">
    <source>
        <dbReference type="Proteomes" id="UP000823388"/>
    </source>
</evidence>
<name>A0A8T0VSI4_PANVG</name>
<evidence type="ECO:0000256" key="1">
    <source>
        <dbReference type="SAM" id="MobiDB-lite"/>
    </source>
</evidence>
<feature type="region of interest" description="Disordered" evidence="1">
    <location>
        <begin position="1"/>
        <end position="22"/>
    </location>
</feature>
<organism evidence="2 3">
    <name type="scientific">Panicum virgatum</name>
    <name type="common">Blackwell switchgrass</name>
    <dbReference type="NCBI Taxonomy" id="38727"/>
    <lineage>
        <taxon>Eukaryota</taxon>
        <taxon>Viridiplantae</taxon>
        <taxon>Streptophyta</taxon>
        <taxon>Embryophyta</taxon>
        <taxon>Tracheophyta</taxon>
        <taxon>Spermatophyta</taxon>
        <taxon>Magnoliopsida</taxon>
        <taxon>Liliopsida</taxon>
        <taxon>Poales</taxon>
        <taxon>Poaceae</taxon>
        <taxon>PACMAD clade</taxon>
        <taxon>Panicoideae</taxon>
        <taxon>Panicodae</taxon>
        <taxon>Paniceae</taxon>
        <taxon>Panicinae</taxon>
        <taxon>Panicum</taxon>
        <taxon>Panicum sect. Hiantes</taxon>
    </lineage>
</organism>
<dbReference type="AlphaFoldDB" id="A0A8T0VSI4"/>
<dbReference type="Proteomes" id="UP000823388">
    <property type="component" value="Chromosome 2N"/>
</dbReference>